<evidence type="ECO:0000313" key="1">
    <source>
        <dbReference type="Proteomes" id="UP000887565"/>
    </source>
</evidence>
<name>A0A915IZ58_ROMCU</name>
<dbReference type="AlphaFoldDB" id="A0A915IZ58"/>
<keyword evidence="1" id="KW-1185">Reference proteome</keyword>
<protein>
    <submittedName>
        <fullName evidence="2">Uncharacterized protein</fullName>
    </submittedName>
</protein>
<dbReference type="Proteomes" id="UP000887565">
    <property type="component" value="Unplaced"/>
</dbReference>
<dbReference type="WBParaSite" id="nRc.2.0.1.t18988-RA">
    <property type="protein sequence ID" value="nRc.2.0.1.t18988-RA"/>
    <property type="gene ID" value="nRc.2.0.1.g18988"/>
</dbReference>
<organism evidence="1 2">
    <name type="scientific">Romanomermis culicivorax</name>
    <name type="common">Nematode worm</name>
    <dbReference type="NCBI Taxonomy" id="13658"/>
    <lineage>
        <taxon>Eukaryota</taxon>
        <taxon>Metazoa</taxon>
        <taxon>Ecdysozoa</taxon>
        <taxon>Nematoda</taxon>
        <taxon>Enoplea</taxon>
        <taxon>Dorylaimia</taxon>
        <taxon>Mermithida</taxon>
        <taxon>Mermithoidea</taxon>
        <taxon>Mermithidae</taxon>
        <taxon>Romanomermis</taxon>
    </lineage>
</organism>
<proteinExistence type="predicted"/>
<accession>A0A915IZ58</accession>
<reference evidence="2" key="1">
    <citation type="submission" date="2022-11" db="UniProtKB">
        <authorList>
            <consortium name="WormBaseParasite"/>
        </authorList>
    </citation>
    <scope>IDENTIFICATION</scope>
</reference>
<sequence length="62" mass="6676">MVCSPSTRENSAVQSSRVAVNVSKTNIVPLGYAIESAGIGTVNWNYFMSAAMIDFVPKPIRV</sequence>
<evidence type="ECO:0000313" key="2">
    <source>
        <dbReference type="WBParaSite" id="nRc.2.0.1.t18988-RA"/>
    </source>
</evidence>